<keyword evidence="1" id="KW-0646">Protease inhibitor</keyword>
<accession>A0AB40BK01</accession>
<dbReference type="InterPro" id="IPR027214">
    <property type="entry name" value="Cystatin"/>
</dbReference>
<dbReference type="SUPFAM" id="SSF54403">
    <property type="entry name" value="Cystatin/monellin"/>
    <property type="match status" value="1"/>
</dbReference>
<dbReference type="AlphaFoldDB" id="A0AB40BK01"/>
<proteinExistence type="inferred from homology"/>
<name>A0AB40BK01_DIOCR</name>
<dbReference type="InterPro" id="IPR046350">
    <property type="entry name" value="Cystatin_sf"/>
</dbReference>
<dbReference type="GO" id="GO:0004869">
    <property type="term" value="F:cysteine-type endopeptidase inhibitor activity"/>
    <property type="evidence" value="ECO:0007669"/>
    <property type="project" value="UniProtKB-KW"/>
</dbReference>
<protein>
    <recommendedName>
        <fullName evidence="1">Cysteine proteinase inhibitor</fullName>
    </recommendedName>
</protein>
<keyword evidence="2" id="KW-1185">Reference proteome</keyword>
<dbReference type="Gene3D" id="3.10.450.10">
    <property type="match status" value="2"/>
</dbReference>
<gene>
    <name evidence="3" type="primary">LOC120263105</name>
</gene>
<evidence type="ECO:0000313" key="2">
    <source>
        <dbReference type="Proteomes" id="UP001515500"/>
    </source>
</evidence>
<dbReference type="RefSeq" id="XP_039126946.1">
    <property type="nucleotide sequence ID" value="XM_039271012.1"/>
</dbReference>
<organism evidence="2 3">
    <name type="scientific">Dioscorea cayennensis subsp. rotundata</name>
    <name type="common">White Guinea yam</name>
    <name type="synonym">Dioscorea rotundata</name>
    <dbReference type="NCBI Taxonomy" id="55577"/>
    <lineage>
        <taxon>Eukaryota</taxon>
        <taxon>Viridiplantae</taxon>
        <taxon>Streptophyta</taxon>
        <taxon>Embryophyta</taxon>
        <taxon>Tracheophyta</taxon>
        <taxon>Spermatophyta</taxon>
        <taxon>Magnoliopsida</taxon>
        <taxon>Liliopsida</taxon>
        <taxon>Dioscoreales</taxon>
        <taxon>Dioscoreaceae</taxon>
        <taxon>Dioscorea</taxon>
    </lineage>
</organism>
<sequence>MEDAHLEFMKVEDESAKPEGAGVTYGITLEVKNDNLEQLYQAKVWDAHLEFESVVKSKIEPMVEGVAYYITLEASNIGLKQLCQAKVWVKESTNYKELLAFEQVVKNST</sequence>
<dbReference type="GeneID" id="120263105"/>
<evidence type="ECO:0000313" key="3">
    <source>
        <dbReference type="RefSeq" id="XP_039126946.1"/>
    </source>
</evidence>
<comment type="similarity">
    <text evidence="1">Belongs to the cystatin family. Phytocystatin subfamily.</text>
</comment>
<evidence type="ECO:0000256" key="1">
    <source>
        <dbReference type="RuleBase" id="RU362130"/>
    </source>
</evidence>
<dbReference type="PANTHER" id="PTHR11413">
    <property type="entry name" value="CYSTATIN FAMILY MEMBER"/>
    <property type="match status" value="1"/>
</dbReference>
<keyword evidence="1" id="KW-0789">Thiol protease inhibitor</keyword>
<dbReference type="PANTHER" id="PTHR11413:SF110">
    <property type="entry name" value="CYSTEINE PROTEINASE INHIBITOR 6"/>
    <property type="match status" value="1"/>
</dbReference>
<dbReference type="Proteomes" id="UP001515500">
    <property type="component" value="Chromosome 6"/>
</dbReference>
<reference evidence="3" key="1">
    <citation type="submission" date="2025-08" db="UniProtKB">
        <authorList>
            <consortium name="RefSeq"/>
        </authorList>
    </citation>
    <scope>IDENTIFICATION</scope>
</reference>